<dbReference type="Pfam" id="PF18182">
    <property type="entry name" value="mCpol"/>
    <property type="match status" value="1"/>
</dbReference>
<reference evidence="2 3" key="1">
    <citation type="journal article" date="2022" name="Front. Microbiol.">
        <title>High genomic differentiation and limited gene flow indicate recent cryptic speciation within the genus Laspinema (cyanobacteria).</title>
        <authorList>
            <person name="Stanojkovic A."/>
            <person name="Skoupy S."/>
            <person name="Skaloud P."/>
            <person name="Dvorak P."/>
        </authorList>
    </citation>
    <scope>NUCLEOTIDE SEQUENCE [LARGE SCALE GENOMIC DNA]</scope>
    <source>
        <strain evidence="2 3">D2a</strain>
    </source>
</reference>
<keyword evidence="3" id="KW-1185">Reference proteome</keyword>
<proteinExistence type="predicted"/>
<gene>
    <name evidence="2" type="ORF">NG799_06410</name>
</gene>
<dbReference type="NCBIfam" id="NF033576">
    <property type="entry name" value="mCpol"/>
    <property type="match status" value="1"/>
</dbReference>
<evidence type="ECO:0000259" key="1">
    <source>
        <dbReference type="Pfam" id="PF18182"/>
    </source>
</evidence>
<dbReference type="Gene3D" id="3.30.70.270">
    <property type="match status" value="1"/>
</dbReference>
<dbReference type="Proteomes" id="UP001525890">
    <property type="component" value="Unassembled WGS sequence"/>
</dbReference>
<sequence length="136" mass="15637">MFIAIDGDDVGRKIELYIIDNRMEDLENFTHSLTKRLEWLANQLHYSLNVKIHLLGGDSILVSCQNQDRLTEILEDLRIKFSCEGLPTISIGIGKTPREAYLALKYAKLREKNCVVVFEDFNNGKNGKNRVNSYFV</sequence>
<evidence type="ECO:0000313" key="2">
    <source>
        <dbReference type="EMBL" id="MCT7965963.1"/>
    </source>
</evidence>
<accession>A0ABT2MML1</accession>
<feature type="domain" description="Minimal CRISPR polymerase" evidence="1">
    <location>
        <begin position="2"/>
        <end position="118"/>
    </location>
</feature>
<dbReference type="InterPro" id="IPR040942">
    <property type="entry name" value="Minimal_Cpol"/>
</dbReference>
<dbReference type="InterPro" id="IPR043128">
    <property type="entry name" value="Rev_trsase/Diguanyl_cyclase"/>
</dbReference>
<protein>
    <submittedName>
        <fullName evidence="2">MCpol domain-containing protein</fullName>
    </submittedName>
</protein>
<name>A0ABT2MML1_9CYAN</name>
<dbReference type="EMBL" id="JAMXFF010000006">
    <property type="protein sequence ID" value="MCT7965963.1"/>
    <property type="molecule type" value="Genomic_DNA"/>
</dbReference>
<comment type="caution">
    <text evidence="2">The sequence shown here is derived from an EMBL/GenBank/DDBJ whole genome shotgun (WGS) entry which is preliminary data.</text>
</comment>
<organism evidence="2 3">
    <name type="scientific">Laspinema palackyanum D2a</name>
    <dbReference type="NCBI Taxonomy" id="2953684"/>
    <lineage>
        <taxon>Bacteria</taxon>
        <taxon>Bacillati</taxon>
        <taxon>Cyanobacteriota</taxon>
        <taxon>Cyanophyceae</taxon>
        <taxon>Oscillatoriophycideae</taxon>
        <taxon>Oscillatoriales</taxon>
        <taxon>Laspinemataceae</taxon>
        <taxon>Laspinema</taxon>
        <taxon>Laspinema palackyanum</taxon>
    </lineage>
</organism>
<evidence type="ECO:0000313" key="3">
    <source>
        <dbReference type="Proteomes" id="UP001525890"/>
    </source>
</evidence>
<dbReference type="RefSeq" id="WP_368005615.1">
    <property type="nucleotide sequence ID" value="NZ_JAMXFF010000006.1"/>
</dbReference>